<name>I1RGW3_GIBZE</name>
<dbReference type="AlphaFoldDB" id="I1RGW3"/>
<dbReference type="RefSeq" id="XP_011322796.1">
    <property type="nucleotide sequence ID" value="XM_011324494.1"/>
</dbReference>
<organism evidence="1 3">
    <name type="scientific">Gibberella zeae (strain ATCC MYA-4620 / CBS 123657 / FGSC 9075 / NRRL 31084 / PH-1)</name>
    <name type="common">Wheat head blight fungus</name>
    <name type="synonym">Fusarium graminearum</name>
    <dbReference type="NCBI Taxonomy" id="229533"/>
    <lineage>
        <taxon>Eukaryota</taxon>
        <taxon>Fungi</taxon>
        <taxon>Dikarya</taxon>
        <taxon>Ascomycota</taxon>
        <taxon>Pezizomycotina</taxon>
        <taxon>Sordariomycetes</taxon>
        <taxon>Hypocreomycetidae</taxon>
        <taxon>Hypocreales</taxon>
        <taxon>Nectriaceae</taxon>
        <taxon>Fusarium</taxon>
    </lineage>
</organism>
<gene>
    <name evidence="2" type="primary">FG02994.1</name>
    <name evidence="1" type="ORF">FGRAMPH1_01T11803</name>
</gene>
<dbReference type="EnsemblFungi" id="CEF77704">
    <property type="protein sequence ID" value="CEF77704"/>
    <property type="gene ID" value="FGRRES_02994"/>
</dbReference>
<dbReference type="Proteomes" id="UP000070720">
    <property type="component" value="Chromosome 2"/>
</dbReference>
<reference evidence="1 3" key="4">
    <citation type="journal article" date="2015" name="BMC Genomics">
        <title>The completed genome sequence of the pathogenic ascomycete fungus Fusarium graminearum.</title>
        <authorList>
            <person name="King R."/>
            <person name="Urban M."/>
            <person name="Hammond-Kosack M.C."/>
            <person name="Hassani-Pak K."/>
            <person name="Hammond-Kosack K.E."/>
        </authorList>
    </citation>
    <scope>NUCLEOTIDE SEQUENCE [LARGE SCALE GENOMIC DNA]</scope>
    <source>
        <strain evidence="3">ATCC MYA-4620 / CBS 123657 / FGSC 9075 / NRRL 31084 / PH-1</strain>
        <strain evidence="1">PH-1</strain>
    </source>
</reference>
<sequence length="180" mass="19760">MEPQPDTKITYLLLFKSLSGKTHTLNISISEGEEPEAFALSLAKALKLHFNGFKRVLYRGILLKKPVVSLVKLSQITDMHPTDGGEDRIFIQEEVLDHTLTAALRKPSILRGVERGRFFQGYSHTVVGTDGTVPDAAILIHFVNDPSALTMVRIIATLISVGIGIGGDFGLSLLDILYFI</sequence>
<protein>
    <submittedName>
        <fullName evidence="1">Chromosome 2, complete genome</fullName>
    </submittedName>
</protein>
<proteinExistence type="predicted"/>
<dbReference type="OrthoDB" id="4723071at2759"/>
<reference evidence="2 3" key="1">
    <citation type="journal article" date="2007" name="Science">
        <title>The Fusarium graminearum genome reveals a link between localized polymorphism and pathogen specialization.</title>
        <authorList>
            <person name="Cuomo C.A."/>
            <person name="Gueldener U."/>
            <person name="Xu J.-R."/>
            <person name="Trail F."/>
            <person name="Turgeon B.G."/>
            <person name="Di Pietro A."/>
            <person name="Walton J.D."/>
            <person name="Ma L.-J."/>
            <person name="Baker S.E."/>
            <person name="Rep M."/>
            <person name="Adam G."/>
            <person name="Antoniw J."/>
            <person name="Baldwin T."/>
            <person name="Calvo S.E."/>
            <person name="Chang Y.-L."/>
            <person name="DeCaprio D."/>
            <person name="Gale L.R."/>
            <person name="Gnerre S."/>
            <person name="Goswami R.S."/>
            <person name="Hammond-Kosack K."/>
            <person name="Harris L.J."/>
            <person name="Hilburn K."/>
            <person name="Kennell J.C."/>
            <person name="Kroken S."/>
            <person name="Magnuson J.K."/>
            <person name="Mannhaupt G."/>
            <person name="Mauceli E.W."/>
            <person name="Mewes H.-W."/>
            <person name="Mitterbauer R."/>
            <person name="Muehlbauer G."/>
            <person name="Muensterkoetter M."/>
            <person name="Nelson D."/>
            <person name="O'Donnell K."/>
            <person name="Ouellet T."/>
            <person name="Qi W."/>
            <person name="Quesneville H."/>
            <person name="Roncero M.I.G."/>
            <person name="Seong K.-Y."/>
            <person name="Tetko I.V."/>
            <person name="Urban M."/>
            <person name="Waalwijk C."/>
            <person name="Ward T.J."/>
            <person name="Yao J."/>
            <person name="Birren B.W."/>
            <person name="Kistler H.C."/>
        </authorList>
    </citation>
    <scope>NUCLEOTIDE SEQUENCE [LARGE SCALE GENOMIC DNA]</scope>
    <source>
        <strain evidence="3">ATCC MYA-4620 / CBS 123657 / FGSC 9075 / NRRL 31084 / PH-1</strain>
        <strain evidence="2">PH-1 / ATCC MYA-4620 / FGSC 9075 / NRRL 31084</strain>
    </source>
</reference>
<dbReference type="KEGG" id="fgr:FGSG_02994"/>
<evidence type="ECO:0000313" key="3">
    <source>
        <dbReference type="Proteomes" id="UP000070720"/>
    </source>
</evidence>
<reference key="3">
    <citation type="submission" date="2014-02" db="EMBL/GenBank/DDBJ databases">
        <title>A revised Fusarium graminearum genomic reference sequence using whole shotgun re-sequencing.</title>
        <authorList>
            <person name="King R."/>
            <person name="Urban M."/>
            <person name="Hassani-Pak K."/>
            <person name="Hammond-Kosack K."/>
        </authorList>
    </citation>
    <scope>NUCLEOTIDE SEQUENCE</scope>
    <source>
        <strain>PH-1</strain>
    </source>
</reference>
<evidence type="ECO:0000313" key="2">
    <source>
        <dbReference type="EnsemblFungi" id="CEF77704"/>
    </source>
</evidence>
<reference evidence="2" key="5">
    <citation type="submission" date="2017-01" db="UniProtKB">
        <authorList>
            <consortium name="EnsemblFungi"/>
        </authorList>
    </citation>
    <scope>IDENTIFICATION</scope>
    <source>
        <strain evidence="2">PH-1 / ATCC MYA-4620 / FGSC 9075 / NRRL 31084</strain>
    </source>
</reference>
<keyword evidence="3" id="KW-1185">Reference proteome</keyword>
<accession>I1RGW3</accession>
<dbReference type="InParanoid" id="I1RGW3"/>
<dbReference type="eggNOG" id="ENOG502T2NJ">
    <property type="taxonomic scope" value="Eukaryota"/>
</dbReference>
<dbReference type="VEuPathDB" id="FungiDB:FGRAMPH1_01G11803"/>
<reference evidence="2 3" key="2">
    <citation type="journal article" date="2010" name="Nature">
        <title>Comparative genomics reveals mobile pathogenicity chromosomes in Fusarium.</title>
        <authorList>
            <person name="Ma L.J."/>
            <person name="van der Does H.C."/>
            <person name="Borkovich K.A."/>
            <person name="Coleman J.J."/>
            <person name="Daboussi M.J."/>
            <person name="Di Pietro A."/>
            <person name="Dufresne M."/>
            <person name="Freitag M."/>
            <person name="Grabherr M."/>
            <person name="Henrissat B."/>
            <person name="Houterman P.M."/>
            <person name="Kang S."/>
            <person name="Shim W.B."/>
            <person name="Woloshuk C."/>
            <person name="Xie X."/>
            <person name="Xu J.R."/>
            <person name="Antoniw J."/>
            <person name="Baker S.E."/>
            <person name="Bluhm B.H."/>
            <person name="Breakspear A."/>
            <person name="Brown D.W."/>
            <person name="Butchko R.A."/>
            <person name="Chapman S."/>
            <person name="Coulson R."/>
            <person name="Coutinho P.M."/>
            <person name="Danchin E.G."/>
            <person name="Diener A."/>
            <person name="Gale L.R."/>
            <person name="Gardiner D.M."/>
            <person name="Goff S."/>
            <person name="Hammond-Kosack K.E."/>
            <person name="Hilburn K."/>
            <person name="Hua-Van A."/>
            <person name="Jonkers W."/>
            <person name="Kazan K."/>
            <person name="Kodira C.D."/>
            <person name="Koehrsen M."/>
            <person name="Kumar L."/>
            <person name="Lee Y.H."/>
            <person name="Li L."/>
            <person name="Manners J.M."/>
            <person name="Miranda-Saavedra D."/>
            <person name="Mukherjee M."/>
            <person name="Park G."/>
            <person name="Park J."/>
            <person name="Park S.Y."/>
            <person name="Proctor R.H."/>
            <person name="Regev A."/>
            <person name="Ruiz-Roldan M.C."/>
            <person name="Sain D."/>
            <person name="Sakthikumar S."/>
            <person name="Sykes S."/>
            <person name="Schwartz D.C."/>
            <person name="Turgeon B.G."/>
            <person name="Wapinski I."/>
            <person name="Yoder O."/>
            <person name="Young S."/>
            <person name="Zeng Q."/>
            <person name="Zhou S."/>
            <person name="Galagan J."/>
            <person name="Cuomo C.A."/>
            <person name="Kistler H.C."/>
            <person name="Rep M."/>
        </authorList>
    </citation>
    <scope>GENOME REANNOTATION</scope>
    <source>
        <strain evidence="3">ATCC MYA-4620 / CBS 123657 / FGSC 9075 / NRRL 31084 / PH-1</strain>
        <strain evidence="2">PH-1 / ATCC MYA-4620 / FGSC 9075 / NRRL 31084</strain>
    </source>
</reference>
<dbReference type="HOGENOM" id="CLU_1532642_0_0_1"/>
<dbReference type="EMBL" id="HG970333">
    <property type="protein sequence ID" value="CEF77704.1"/>
    <property type="molecule type" value="Genomic_DNA"/>
</dbReference>
<evidence type="ECO:0000313" key="1">
    <source>
        <dbReference type="EMBL" id="CEF77704.1"/>
    </source>
</evidence>